<dbReference type="InterPro" id="IPR030378">
    <property type="entry name" value="G_CP_dom"/>
</dbReference>
<organism evidence="13">
    <name type="scientific">Caldilineaceae bacterium SB0675_bin_29</name>
    <dbReference type="NCBI Taxonomy" id="2605266"/>
    <lineage>
        <taxon>Bacteria</taxon>
        <taxon>Bacillati</taxon>
        <taxon>Chloroflexota</taxon>
        <taxon>Caldilineae</taxon>
        <taxon>Caldilineales</taxon>
        <taxon>Caldilineaceae</taxon>
    </lineage>
</organism>
<dbReference type="NCBIfam" id="TIGR00157">
    <property type="entry name" value="ribosome small subunit-dependent GTPase A"/>
    <property type="match status" value="1"/>
</dbReference>
<dbReference type="SUPFAM" id="SSF52540">
    <property type="entry name" value="P-loop containing nucleoside triphosphate hydrolases"/>
    <property type="match status" value="1"/>
</dbReference>
<name>A0A6B1FY95_9CHLR</name>
<evidence type="ECO:0000256" key="1">
    <source>
        <dbReference type="ARBA" id="ARBA00022490"/>
    </source>
</evidence>
<evidence type="ECO:0000256" key="3">
    <source>
        <dbReference type="ARBA" id="ARBA00022723"/>
    </source>
</evidence>
<dbReference type="GO" id="GO:0005737">
    <property type="term" value="C:cytoplasm"/>
    <property type="evidence" value="ECO:0007669"/>
    <property type="project" value="UniProtKB-SubCell"/>
</dbReference>
<keyword evidence="5 10" id="KW-0547">Nucleotide-binding</keyword>
<dbReference type="InterPro" id="IPR004881">
    <property type="entry name" value="Ribosome_biogen_GTPase_RsgA"/>
</dbReference>
<dbReference type="InterPro" id="IPR012340">
    <property type="entry name" value="NA-bd_OB-fold"/>
</dbReference>
<evidence type="ECO:0000256" key="4">
    <source>
        <dbReference type="ARBA" id="ARBA00022730"/>
    </source>
</evidence>
<evidence type="ECO:0000256" key="2">
    <source>
        <dbReference type="ARBA" id="ARBA00022517"/>
    </source>
</evidence>
<evidence type="ECO:0000313" key="13">
    <source>
        <dbReference type="EMBL" id="MYH62113.1"/>
    </source>
</evidence>
<evidence type="ECO:0000256" key="6">
    <source>
        <dbReference type="ARBA" id="ARBA00022801"/>
    </source>
</evidence>
<keyword evidence="6 10" id="KW-0378">Hydrolase</keyword>
<comment type="subunit">
    <text evidence="10">Monomer. Associates with 30S ribosomal subunit, binds 16S rRNA.</text>
</comment>
<keyword evidence="3 10" id="KW-0479">Metal-binding</keyword>
<feature type="domain" description="CP-type G" evidence="12">
    <location>
        <begin position="124"/>
        <end position="299"/>
    </location>
</feature>
<evidence type="ECO:0000256" key="5">
    <source>
        <dbReference type="ARBA" id="ARBA00022741"/>
    </source>
</evidence>
<keyword evidence="4 10" id="KW-0699">rRNA-binding</keyword>
<sequence length="369" mass="41483">MPDKLPQELPLSRNTEIYDEWDEAYEDDYFDTPAKSKPKPKKRERTVAGVVVRARGHHYDVSTSDGRTISCRVRGRLLQERTKDLTLIAVGDRVQVVLEGKRKGLIDSIEERDSTLNRQLPGSNRPAEDVIVANPDQVLIVFAVQDPEPHLRMLDRFLVIAEANELPAIIVANKVDLTGLEAAQQTFLPYEKLGYPLLYVSATDRFEVVPGRYASAPAEPTEFEHLRNLLTDKLTVVTGPSGVGKSALINAIHPQLNLRVGNLRNFEGKGRHTTRNAQLFRLPLGDATYIADTPGIRELGLYELDPGSLGFYFVDLKPFVNDCHFPNCTHDHEPECAVRQAAVEGKVSPQRYDSYVRLLNGESFQLEEW</sequence>
<gene>
    <name evidence="10 13" type="primary">rsgA</name>
    <name evidence="13" type="ORF">F4148_10235</name>
</gene>
<dbReference type="Pfam" id="PF16745">
    <property type="entry name" value="RsgA_N"/>
    <property type="match status" value="1"/>
</dbReference>
<protein>
    <recommendedName>
        <fullName evidence="10">Small ribosomal subunit biogenesis GTPase RsgA</fullName>
        <ecNumber evidence="10">3.6.1.-</ecNumber>
    </recommendedName>
</protein>
<dbReference type="GO" id="GO:0042274">
    <property type="term" value="P:ribosomal small subunit biogenesis"/>
    <property type="evidence" value="ECO:0007669"/>
    <property type="project" value="UniProtKB-UniRule"/>
</dbReference>
<dbReference type="GO" id="GO:0003924">
    <property type="term" value="F:GTPase activity"/>
    <property type="evidence" value="ECO:0007669"/>
    <property type="project" value="UniProtKB-UniRule"/>
</dbReference>
<evidence type="ECO:0000256" key="8">
    <source>
        <dbReference type="ARBA" id="ARBA00022884"/>
    </source>
</evidence>
<comment type="caution">
    <text evidence="10">Lacks conserved residue(s) required for the propagation of feature annotation.</text>
</comment>
<feature type="binding site" evidence="10">
    <location>
        <begin position="173"/>
        <end position="176"/>
    </location>
    <ligand>
        <name>GTP</name>
        <dbReference type="ChEBI" id="CHEBI:37565"/>
    </ligand>
</feature>
<evidence type="ECO:0000256" key="10">
    <source>
        <dbReference type="HAMAP-Rule" id="MF_01820"/>
    </source>
</evidence>
<proteinExistence type="inferred from homology"/>
<evidence type="ECO:0000256" key="9">
    <source>
        <dbReference type="ARBA" id="ARBA00023134"/>
    </source>
</evidence>
<dbReference type="Gene3D" id="2.40.50.140">
    <property type="entry name" value="Nucleic acid-binding proteins"/>
    <property type="match status" value="1"/>
</dbReference>
<comment type="caution">
    <text evidence="13">The sequence shown here is derived from an EMBL/GenBank/DDBJ whole genome shotgun (WGS) entry which is preliminary data.</text>
</comment>
<feature type="binding site" evidence="10">
    <location>
        <position position="328"/>
    </location>
    <ligand>
        <name>Zn(2+)</name>
        <dbReference type="ChEBI" id="CHEBI:29105"/>
    </ligand>
</feature>
<comment type="similarity">
    <text evidence="10">Belongs to the TRAFAC class YlqF/YawG GTPase family. RsgA subfamily.</text>
</comment>
<dbReference type="Gene3D" id="1.10.40.50">
    <property type="entry name" value="Probable gtpase engc, domain 3"/>
    <property type="match status" value="1"/>
</dbReference>
<evidence type="ECO:0000256" key="7">
    <source>
        <dbReference type="ARBA" id="ARBA00022833"/>
    </source>
</evidence>
<dbReference type="GO" id="GO:0046872">
    <property type="term" value="F:metal ion binding"/>
    <property type="evidence" value="ECO:0007669"/>
    <property type="project" value="UniProtKB-KW"/>
</dbReference>
<dbReference type="InterPro" id="IPR010914">
    <property type="entry name" value="RsgA_GTPase_dom"/>
</dbReference>
<dbReference type="InterPro" id="IPR027417">
    <property type="entry name" value="P-loop_NTPase"/>
</dbReference>
<dbReference type="Gene3D" id="3.40.50.300">
    <property type="entry name" value="P-loop containing nucleotide triphosphate hydrolases"/>
    <property type="match status" value="1"/>
</dbReference>
<reference evidence="13" key="1">
    <citation type="submission" date="2019-09" db="EMBL/GenBank/DDBJ databases">
        <title>Characterisation of the sponge microbiome using genome-centric metagenomics.</title>
        <authorList>
            <person name="Engelberts J.P."/>
            <person name="Robbins S.J."/>
            <person name="De Goeij J.M."/>
            <person name="Aranda M."/>
            <person name="Bell S.C."/>
            <person name="Webster N.S."/>
        </authorList>
    </citation>
    <scope>NUCLEOTIDE SEQUENCE</scope>
    <source>
        <strain evidence="13">SB0675_bin_29</strain>
    </source>
</reference>
<dbReference type="GO" id="GO:0019843">
    <property type="term" value="F:rRNA binding"/>
    <property type="evidence" value="ECO:0007669"/>
    <property type="project" value="UniProtKB-KW"/>
</dbReference>
<evidence type="ECO:0000259" key="11">
    <source>
        <dbReference type="PROSITE" id="PS50936"/>
    </source>
</evidence>
<keyword evidence="1 10" id="KW-0963">Cytoplasm</keyword>
<comment type="cofactor">
    <cofactor evidence="10">
        <name>Zn(2+)</name>
        <dbReference type="ChEBI" id="CHEBI:29105"/>
    </cofactor>
    <text evidence="10">Binds 1 zinc ion per subunit.</text>
</comment>
<keyword evidence="7 10" id="KW-0862">Zinc</keyword>
<dbReference type="EC" id="3.6.1.-" evidence="10"/>
<dbReference type="InterPro" id="IPR031944">
    <property type="entry name" value="RsgA_N"/>
</dbReference>
<dbReference type="PROSITE" id="PS51721">
    <property type="entry name" value="G_CP"/>
    <property type="match status" value="1"/>
</dbReference>
<feature type="binding site" evidence="10">
    <location>
        <position position="323"/>
    </location>
    <ligand>
        <name>Zn(2+)</name>
        <dbReference type="ChEBI" id="CHEBI:29105"/>
    </ligand>
</feature>
<feature type="binding site" evidence="10">
    <location>
        <position position="336"/>
    </location>
    <ligand>
        <name>Zn(2+)</name>
        <dbReference type="ChEBI" id="CHEBI:29105"/>
    </ligand>
</feature>
<dbReference type="AlphaFoldDB" id="A0A6B1FY95"/>
<feature type="binding site" evidence="10">
    <location>
        <position position="330"/>
    </location>
    <ligand>
        <name>Zn(2+)</name>
        <dbReference type="ChEBI" id="CHEBI:29105"/>
    </ligand>
</feature>
<dbReference type="EMBL" id="VYDA01000370">
    <property type="protein sequence ID" value="MYH62113.1"/>
    <property type="molecule type" value="Genomic_DNA"/>
</dbReference>
<dbReference type="CDD" id="cd01854">
    <property type="entry name" value="YjeQ_EngC"/>
    <property type="match status" value="1"/>
</dbReference>
<dbReference type="Pfam" id="PF03193">
    <property type="entry name" value="RsgA_GTPase"/>
    <property type="match status" value="1"/>
</dbReference>
<dbReference type="HAMAP" id="MF_01820">
    <property type="entry name" value="GTPase_RsgA"/>
    <property type="match status" value="1"/>
</dbReference>
<keyword evidence="9 10" id="KW-0342">GTP-binding</keyword>
<comment type="subcellular location">
    <subcellularLocation>
        <location evidence="10">Cytoplasm</location>
    </subcellularLocation>
</comment>
<dbReference type="GO" id="GO:0005525">
    <property type="term" value="F:GTP binding"/>
    <property type="evidence" value="ECO:0007669"/>
    <property type="project" value="UniProtKB-UniRule"/>
</dbReference>
<dbReference type="PROSITE" id="PS50936">
    <property type="entry name" value="ENGC_GTPASE"/>
    <property type="match status" value="1"/>
</dbReference>
<evidence type="ECO:0000259" key="12">
    <source>
        <dbReference type="PROSITE" id="PS51721"/>
    </source>
</evidence>
<dbReference type="PANTHER" id="PTHR32120:SF11">
    <property type="entry name" value="SMALL RIBOSOMAL SUBUNIT BIOGENESIS GTPASE RSGA 1, MITOCHONDRIAL-RELATED"/>
    <property type="match status" value="1"/>
</dbReference>
<keyword evidence="8 10" id="KW-0694">RNA-binding</keyword>
<accession>A0A6B1FY95</accession>
<keyword evidence="2 10" id="KW-0690">Ribosome biogenesis</keyword>
<dbReference type="SUPFAM" id="SSF50249">
    <property type="entry name" value="Nucleic acid-binding proteins"/>
    <property type="match status" value="1"/>
</dbReference>
<feature type="domain" description="EngC GTPase" evidence="11">
    <location>
        <begin position="133"/>
        <end position="297"/>
    </location>
</feature>
<dbReference type="PANTHER" id="PTHR32120">
    <property type="entry name" value="SMALL RIBOSOMAL SUBUNIT BIOGENESIS GTPASE RSGA"/>
    <property type="match status" value="1"/>
</dbReference>
<comment type="function">
    <text evidence="10">One of several proteins that assist in the late maturation steps of the functional core of the 30S ribosomal subunit. Helps release RbfA from mature subunits. May play a role in the assembly of ribosomal proteins into the subunit. Circularly permuted GTPase that catalyzes slow GTP hydrolysis, GTPase activity is stimulated by the 30S ribosomal subunit.</text>
</comment>